<dbReference type="EMBL" id="CADEAL010004230">
    <property type="protein sequence ID" value="CAB1454895.1"/>
    <property type="molecule type" value="Genomic_DNA"/>
</dbReference>
<sequence length="150" mass="15981">MSVAVLTLQLTLISAGVRGLLAWASPPDSTPLTRHNWMRRGGALQRGGLDGTGRKMDEGLKCGYRGEKGERGPTGGRQEAGDTATHLRLSSHVSPWALWRRCPDTNLLGQTACEEGRGRMKAGEEAGAIAIQLSICDICASVGREGELVQ</sequence>
<name>A0A9N7VSI3_PLEPL</name>
<organism evidence="3 4">
    <name type="scientific">Pleuronectes platessa</name>
    <name type="common">European plaice</name>
    <dbReference type="NCBI Taxonomy" id="8262"/>
    <lineage>
        <taxon>Eukaryota</taxon>
        <taxon>Metazoa</taxon>
        <taxon>Chordata</taxon>
        <taxon>Craniata</taxon>
        <taxon>Vertebrata</taxon>
        <taxon>Euteleostomi</taxon>
        <taxon>Actinopterygii</taxon>
        <taxon>Neopterygii</taxon>
        <taxon>Teleostei</taxon>
        <taxon>Neoteleostei</taxon>
        <taxon>Acanthomorphata</taxon>
        <taxon>Carangaria</taxon>
        <taxon>Pleuronectiformes</taxon>
        <taxon>Pleuronectoidei</taxon>
        <taxon>Pleuronectidae</taxon>
        <taxon>Pleuronectes</taxon>
    </lineage>
</organism>
<evidence type="ECO:0008006" key="5">
    <source>
        <dbReference type="Google" id="ProtNLM"/>
    </source>
</evidence>
<reference evidence="3" key="1">
    <citation type="submission" date="2020-03" db="EMBL/GenBank/DDBJ databases">
        <authorList>
            <person name="Weist P."/>
        </authorList>
    </citation>
    <scope>NUCLEOTIDE SEQUENCE</scope>
</reference>
<feature type="region of interest" description="Disordered" evidence="1">
    <location>
        <begin position="63"/>
        <end position="84"/>
    </location>
</feature>
<evidence type="ECO:0000313" key="4">
    <source>
        <dbReference type="Proteomes" id="UP001153269"/>
    </source>
</evidence>
<evidence type="ECO:0000256" key="1">
    <source>
        <dbReference type="SAM" id="MobiDB-lite"/>
    </source>
</evidence>
<gene>
    <name evidence="3" type="ORF">PLEPLA_LOCUS42662</name>
</gene>
<protein>
    <recommendedName>
        <fullName evidence="5">Secreted protein</fullName>
    </recommendedName>
</protein>
<dbReference type="Proteomes" id="UP001153269">
    <property type="component" value="Unassembled WGS sequence"/>
</dbReference>
<keyword evidence="4" id="KW-1185">Reference proteome</keyword>
<keyword evidence="2" id="KW-0732">Signal</keyword>
<accession>A0A9N7VSI3</accession>
<dbReference type="AlphaFoldDB" id="A0A9N7VSI3"/>
<comment type="caution">
    <text evidence="3">The sequence shown here is derived from an EMBL/GenBank/DDBJ whole genome shotgun (WGS) entry which is preliminary data.</text>
</comment>
<feature type="signal peptide" evidence="2">
    <location>
        <begin position="1"/>
        <end position="22"/>
    </location>
</feature>
<feature type="chain" id="PRO_5040408649" description="Secreted protein" evidence="2">
    <location>
        <begin position="23"/>
        <end position="150"/>
    </location>
</feature>
<proteinExistence type="predicted"/>
<evidence type="ECO:0000313" key="3">
    <source>
        <dbReference type="EMBL" id="CAB1454895.1"/>
    </source>
</evidence>
<evidence type="ECO:0000256" key="2">
    <source>
        <dbReference type="SAM" id="SignalP"/>
    </source>
</evidence>